<reference evidence="2" key="1">
    <citation type="submission" date="2022-01" db="EMBL/GenBank/DDBJ databases">
        <title>Nocardioidaceae gen. sp. A5X3R13.</title>
        <authorList>
            <person name="Lopez Marin M.A."/>
            <person name="Uhlik O."/>
        </authorList>
    </citation>
    <scope>NUCLEOTIDE SEQUENCE</scope>
    <source>
        <strain evidence="2">A5X3R13</strain>
    </source>
</reference>
<sequence length="339" mass="37152">MRTRIVGIAAIGTLAVCGTALTPPATGSSTLAEREHRAENTAIQPGSLDKGKRPQALYMQGRRIYDGKRAFKVRGPKGLSLVGKGDGGYLAVRYGMYDGHLWQIRPHRKARRLGGVAQAAYNGGDRYTVSDDGKRLAITEPERTGKEMLWVRALPSGKQLRFRWRVGGTRAVAFPKNRVLLTNLAETYWYAPKQNKRTFVTDSTAVLAEPGANRMVLLGSEPGEDNFRLVAFDETSTLLAGWNKGRPLVTSPNGKRFLAKVGKHKLQVRSLDDGAVVRTFSAAGRIDTASARWESGRRVLFTAKGHKVAANVRCTVGGDCVRTTRLVKRPGQLGIDWPQ</sequence>
<dbReference type="RefSeq" id="WP_271633050.1">
    <property type="nucleotide sequence ID" value="NZ_CP094970.1"/>
</dbReference>
<dbReference type="EMBL" id="CP094970">
    <property type="protein sequence ID" value="UYM04358.1"/>
    <property type="molecule type" value="Genomic_DNA"/>
</dbReference>
<dbReference type="KEGG" id="sgrg:L0C25_17715"/>
<evidence type="ECO:0000313" key="3">
    <source>
        <dbReference type="Proteomes" id="UP001164390"/>
    </source>
</evidence>
<keyword evidence="3" id="KW-1185">Reference proteome</keyword>
<dbReference type="AlphaFoldDB" id="A0AA46TH01"/>
<accession>A0AA46TH01</accession>
<name>A0AA46TH01_9ACTN</name>
<organism evidence="2 3">
    <name type="scientific">Solicola gregarius</name>
    <dbReference type="NCBI Taxonomy" id="2908642"/>
    <lineage>
        <taxon>Bacteria</taxon>
        <taxon>Bacillati</taxon>
        <taxon>Actinomycetota</taxon>
        <taxon>Actinomycetes</taxon>
        <taxon>Propionibacteriales</taxon>
        <taxon>Nocardioidaceae</taxon>
        <taxon>Solicola</taxon>
    </lineage>
</organism>
<gene>
    <name evidence="2" type="ORF">L0C25_17715</name>
</gene>
<proteinExistence type="predicted"/>
<dbReference type="SUPFAM" id="SSF69304">
    <property type="entry name" value="Tricorn protease N-terminal domain"/>
    <property type="match status" value="1"/>
</dbReference>
<protein>
    <submittedName>
        <fullName evidence="2">Uncharacterized protein</fullName>
    </submittedName>
</protein>
<feature type="region of interest" description="Disordered" evidence="1">
    <location>
        <begin position="26"/>
        <end position="52"/>
    </location>
</feature>
<evidence type="ECO:0000313" key="2">
    <source>
        <dbReference type="EMBL" id="UYM04358.1"/>
    </source>
</evidence>
<evidence type="ECO:0000256" key="1">
    <source>
        <dbReference type="SAM" id="MobiDB-lite"/>
    </source>
</evidence>
<dbReference type="Proteomes" id="UP001164390">
    <property type="component" value="Chromosome"/>
</dbReference>